<dbReference type="Pfam" id="PF02615">
    <property type="entry name" value="Ldh_2"/>
    <property type="match status" value="1"/>
</dbReference>
<dbReference type="SUPFAM" id="SSF89733">
    <property type="entry name" value="L-sulfolactate dehydrogenase-like"/>
    <property type="match status" value="1"/>
</dbReference>
<evidence type="ECO:0000313" key="5">
    <source>
        <dbReference type="Proteomes" id="UP000186002"/>
    </source>
</evidence>
<dbReference type="Gene3D" id="1.10.1530.10">
    <property type="match status" value="1"/>
</dbReference>
<reference evidence="4 5" key="1">
    <citation type="submission" date="2016-11" db="EMBL/GenBank/DDBJ databases">
        <authorList>
            <person name="Jaros S."/>
            <person name="Januszkiewicz K."/>
            <person name="Wedrychowicz H."/>
        </authorList>
    </citation>
    <scope>NUCLEOTIDE SEQUENCE [LARGE SCALE GENOMIC DNA]</scope>
    <source>
        <strain evidence="4 5">DSM 22153</strain>
    </source>
</reference>
<dbReference type="STRING" id="735517.SAMN05444272_1353"/>
<dbReference type="InterPro" id="IPR003767">
    <property type="entry name" value="Malate/L-lactate_DH-like"/>
</dbReference>
<feature type="region of interest" description="Disordered" evidence="3">
    <location>
        <begin position="45"/>
        <end position="70"/>
    </location>
</feature>
<evidence type="ECO:0000256" key="2">
    <source>
        <dbReference type="ARBA" id="ARBA00023002"/>
    </source>
</evidence>
<dbReference type="AlphaFoldDB" id="A0A1M7D349"/>
<gene>
    <name evidence="4" type="ORF">SAMN05444272_1353</name>
</gene>
<keyword evidence="5" id="KW-1185">Reference proteome</keyword>
<name>A0A1M7D349_9HYPH</name>
<dbReference type="PANTHER" id="PTHR11091:SF0">
    <property type="entry name" value="MALATE DEHYDROGENASE"/>
    <property type="match status" value="1"/>
</dbReference>
<protein>
    <submittedName>
        <fullName evidence="4">(2R)-3-sulfolactate dehydrogenase (NADP+)</fullName>
    </submittedName>
</protein>
<dbReference type="InterPro" id="IPR043143">
    <property type="entry name" value="Mal/L-sulf/L-lact_DH-like_NADP"/>
</dbReference>
<dbReference type="GO" id="GO:0016491">
    <property type="term" value="F:oxidoreductase activity"/>
    <property type="evidence" value="ECO:0007669"/>
    <property type="project" value="UniProtKB-KW"/>
</dbReference>
<evidence type="ECO:0000256" key="1">
    <source>
        <dbReference type="ARBA" id="ARBA00006056"/>
    </source>
</evidence>
<comment type="similarity">
    <text evidence="1">Belongs to the LDH2/MDH2 oxidoreductase family.</text>
</comment>
<proteinExistence type="inferred from homology"/>
<dbReference type="EMBL" id="FRBW01000001">
    <property type="protein sequence ID" value="SHL73865.1"/>
    <property type="molecule type" value="Genomic_DNA"/>
</dbReference>
<dbReference type="PANTHER" id="PTHR11091">
    <property type="entry name" value="OXIDOREDUCTASE-RELATED"/>
    <property type="match status" value="1"/>
</dbReference>
<keyword evidence="2" id="KW-0560">Oxidoreductase</keyword>
<organism evidence="4 5">
    <name type="scientific">Roseibium suaedae</name>
    <dbReference type="NCBI Taxonomy" id="735517"/>
    <lineage>
        <taxon>Bacteria</taxon>
        <taxon>Pseudomonadati</taxon>
        <taxon>Pseudomonadota</taxon>
        <taxon>Alphaproteobacteria</taxon>
        <taxon>Hyphomicrobiales</taxon>
        <taxon>Stappiaceae</taxon>
        <taxon>Roseibium</taxon>
    </lineage>
</organism>
<dbReference type="Proteomes" id="UP000186002">
    <property type="component" value="Unassembled WGS sequence"/>
</dbReference>
<evidence type="ECO:0000313" key="4">
    <source>
        <dbReference type="EMBL" id="SHL73865.1"/>
    </source>
</evidence>
<dbReference type="InterPro" id="IPR043144">
    <property type="entry name" value="Mal/L-sulf/L-lact_DH-like_ah"/>
</dbReference>
<sequence>MSENRLSLQEAHDLVVAALVASNTSPENAASVARALVAAEASGQSGHGLSRVPSYASQSRSGKVDGFAKPEMSTTSPGILRIDAMLGFAYPAFELAIEALPERARSQGIAMAVVARSHHFGQGGAHCEALAEKGLVNFVFGNTTKSIAPWGSNKPLFGTNPIAFGAPVPGGAPLVIDLAVSKVARGKIMAAEKTGSSIPEGWALDVDGNPTTNATAAMAGTMVPIGEAKGAALAMMIEVLGACLVGASLGFETSSLFNGDGPAPDLGQVIIAIDPGLSSLGVYGERIAVLMDAVDSAEGARIPGSKRFGLREKAEREGVVIPGPILAEIRNIAAGK</sequence>
<dbReference type="InterPro" id="IPR036111">
    <property type="entry name" value="Mal/L-sulfo/L-lacto_DH-like_sf"/>
</dbReference>
<dbReference type="Gene3D" id="3.30.1370.60">
    <property type="entry name" value="Hypothetical oxidoreductase yiak, domain 2"/>
    <property type="match status" value="1"/>
</dbReference>
<evidence type="ECO:0000256" key="3">
    <source>
        <dbReference type="SAM" id="MobiDB-lite"/>
    </source>
</evidence>
<dbReference type="RefSeq" id="WP_073010374.1">
    <property type="nucleotide sequence ID" value="NZ_FRBW01000001.1"/>
</dbReference>
<accession>A0A1M7D349</accession>
<dbReference type="OrthoDB" id="9811519at2"/>